<dbReference type="UniPathway" id="UPA00378"/>
<comment type="pathway">
    <text evidence="3">Protein modification; protein glycosylation.</text>
</comment>
<comment type="cofactor">
    <cofactor evidence="1">
        <name>Mg(2+)</name>
        <dbReference type="ChEBI" id="CHEBI:18420"/>
    </cofactor>
</comment>
<dbReference type="PANTHER" id="PTHR10571:SF0">
    <property type="entry name" value="UDP-N-ACETYLGLUCOSAMINE--DOLICHYL-PHOSPHATE N-ACETYLGLUCOSAMINEPHOSPHOTRANSFERASE"/>
    <property type="match status" value="1"/>
</dbReference>
<evidence type="ECO:0000256" key="17">
    <source>
        <dbReference type="ARBA" id="ARBA00044717"/>
    </source>
</evidence>
<dbReference type="Pfam" id="PF00953">
    <property type="entry name" value="Glycos_transf_4"/>
    <property type="match status" value="1"/>
</dbReference>
<feature type="transmembrane region" description="Helical" evidence="20">
    <location>
        <begin position="262"/>
        <end position="280"/>
    </location>
</feature>
<evidence type="ECO:0000256" key="20">
    <source>
        <dbReference type="SAM" id="Phobius"/>
    </source>
</evidence>
<dbReference type="PANTHER" id="PTHR10571">
    <property type="entry name" value="UDP-N-ACETYLGLUCOSAMINE--DOLICHYL-PHOSPHATE N-ACETYLGLUCOSAMINEPHOSPHOTRANSFERASE"/>
    <property type="match status" value="1"/>
</dbReference>
<dbReference type="CDD" id="cd06855">
    <property type="entry name" value="GT_GPT_euk"/>
    <property type="match status" value="1"/>
</dbReference>
<comment type="function">
    <text evidence="17">UDP-N-acetylglucosamine--dolichyl-phosphate N-acetylglucosaminephosphotransferase that operates in the biosynthetic pathway of dolichol-linked oligosaccharides, the glycan precursors employed in protein asparagine (N)-glycosylation. The assembly of dolichol-linked oligosaccharides begins on the cytosolic side of the endoplasmic reticulum membrane and finishes in its lumen. The sequential addition of sugars to dolichol pyrophosphate produces dolichol-linked oligosaccharides containing fourteen sugars, including two GlcNAcs, nine mannoses and three glucoses. Once assembled, the oligosaccharide is transferred from the lipid to nascent proteins by oligosaccharyltransferases. Catalyzes the initial step of dolichol-linked oligosaccharide biosynthesis, transfering GlcNAc-1-P from cytosolic UDP-GlcNAc onto the carrier lipid dolichyl phosphate (P-dolichol), yielding GlcNAc-P-P-dolichol embedded in the cytoplasmic leaflet of the endoplasmic reticulum membrane.</text>
</comment>
<proteinExistence type="inferred from homology"/>
<gene>
    <name evidence="21" type="ORF">BE221DRAFT_74751</name>
</gene>
<dbReference type="InterPro" id="IPR033895">
    <property type="entry name" value="GPT"/>
</dbReference>
<evidence type="ECO:0000256" key="18">
    <source>
        <dbReference type="ARBA" id="ARBA00045078"/>
    </source>
</evidence>
<dbReference type="GO" id="GO:0005789">
    <property type="term" value="C:endoplasmic reticulum membrane"/>
    <property type="evidence" value="ECO:0007669"/>
    <property type="project" value="UniProtKB-SubCell"/>
</dbReference>
<organism evidence="21">
    <name type="scientific">Ostreococcus tauri</name>
    <name type="common">Marine green alga</name>
    <dbReference type="NCBI Taxonomy" id="70448"/>
    <lineage>
        <taxon>Eukaryota</taxon>
        <taxon>Viridiplantae</taxon>
        <taxon>Chlorophyta</taxon>
        <taxon>Mamiellophyceae</taxon>
        <taxon>Mamiellales</taxon>
        <taxon>Bathycoccaceae</taxon>
        <taxon>Ostreococcus</taxon>
    </lineage>
</organism>
<evidence type="ECO:0000313" key="21">
    <source>
        <dbReference type="EMBL" id="OUS46170.1"/>
    </source>
</evidence>
<evidence type="ECO:0000256" key="7">
    <source>
        <dbReference type="ARBA" id="ARBA00022676"/>
    </source>
</evidence>
<keyword evidence="8" id="KW-0808">Transferase</keyword>
<evidence type="ECO:0000256" key="16">
    <source>
        <dbReference type="ARBA" id="ARBA00033238"/>
    </source>
</evidence>
<evidence type="ECO:0000256" key="12">
    <source>
        <dbReference type="ARBA" id="ARBA00022842"/>
    </source>
</evidence>
<feature type="transmembrane region" description="Helical" evidence="20">
    <location>
        <begin position="100"/>
        <end position="127"/>
    </location>
</feature>
<keyword evidence="14 20" id="KW-0472">Membrane</keyword>
<evidence type="ECO:0000256" key="4">
    <source>
        <dbReference type="ARBA" id="ARBA00009317"/>
    </source>
</evidence>
<evidence type="ECO:0000256" key="8">
    <source>
        <dbReference type="ARBA" id="ARBA00022679"/>
    </source>
</evidence>
<keyword evidence="9 20" id="KW-0812">Transmembrane</keyword>
<dbReference type="InterPro" id="IPR000715">
    <property type="entry name" value="Glycosyl_transferase_4"/>
</dbReference>
<evidence type="ECO:0000256" key="2">
    <source>
        <dbReference type="ARBA" id="ARBA00004477"/>
    </source>
</evidence>
<evidence type="ECO:0000256" key="9">
    <source>
        <dbReference type="ARBA" id="ARBA00022692"/>
    </source>
</evidence>
<feature type="transmembrane region" description="Helical" evidence="20">
    <location>
        <begin position="12"/>
        <end position="30"/>
    </location>
</feature>
<evidence type="ECO:0000256" key="5">
    <source>
        <dbReference type="ARBA" id="ARBA00013225"/>
    </source>
</evidence>
<keyword evidence="10" id="KW-0479">Metal-binding</keyword>
<feature type="transmembrane region" description="Helical" evidence="20">
    <location>
        <begin position="292"/>
        <end position="310"/>
    </location>
</feature>
<evidence type="ECO:0000256" key="11">
    <source>
        <dbReference type="ARBA" id="ARBA00022824"/>
    </source>
</evidence>
<keyword evidence="12" id="KW-0460">Magnesium</keyword>
<keyword evidence="7" id="KW-0328">Glycosyltransferase</keyword>
<dbReference type="eggNOG" id="KOG2788">
    <property type="taxonomic scope" value="Eukaryota"/>
</dbReference>
<accession>A0A1Y5I9B0</accession>
<feature type="transmembrane region" description="Helical" evidence="20">
    <location>
        <begin position="71"/>
        <end position="88"/>
    </location>
</feature>
<dbReference type="AlphaFoldDB" id="A0A1Y5I9B0"/>
<dbReference type="EC" id="2.7.8.15" evidence="5"/>
<evidence type="ECO:0000256" key="14">
    <source>
        <dbReference type="ARBA" id="ARBA00023136"/>
    </source>
</evidence>
<evidence type="ECO:0000256" key="6">
    <source>
        <dbReference type="ARBA" id="ARBA00017659"/>
    </source>
</evidence>
<dbReference type="GO" id="GO:0003975">
    <property type="term" value="F:UDP-N-acetylglucosamine-dolichyl-phosphate N-acetylglucosaminephosphotransferase activity"/>
    <property type="evidence" value="ECO:0007669"/>
    <property type="project" value="UniProtKB-EC"/>
</dbReference>
<evidence type="ECO:0000256" key="3">
    <source>
        <dbReference type="ARBA" id="ARBA00004922"/>
    </source>
</evidence>
<reference evidence="21" key="1">
    <citation type="submission" date="2017-04" db="EMBL/GenBank/DDBJ databases">
        <title>Population genomics of picophytoplankton unveils novel chromosome hypervariability.</title>
        <authorList>
            <consortium name="DOE Joint Genome Institute"/>
            <person name="Blanc-Mathieu R."/>
            <person name="Krasovec M."/>
            <person name="Hebrard M."/>
            <person name="Yau S."/>
            <person name="Desgranges E."/>
            <person name="Martin J."/>
            <person name="Schackwitz W."/>
            <person name="Kuo A."/>
            <person name="Salin G."/>
            <person name="Donnadieu C."/>
            <person name="Desdevises Y."/>
            <person name="Sanchez-Ferandin S."/>
            <person name="Moreau H."/>
            <person name="Rivals E."/>
            <person name="Grigoriev I.V."/>
            <person name="Grimsley N."/>
            <person name="Eyre-Walker A."/>
            <person name="Piganeau G."/>
        </authorList>
    </citation>
    <scope>NUCLEOTIDE SEQUENCE [LARGE SCALE GENOMIC DNA]</scope>
    <source>
        <strain evidence="21">RCC 1115</strain>
    </source>
</reference>
<dbReference type="GO" id="GO:0046872">
    <property type="term" value="F:metal ion binding"/>
    <property type="evidence" value="ECO:0007669"/>
    <property type="project" value="UniProtKB-KW"/>
</dbReference>
<protein>
    <recommendedName>
        <fullName evidence="6">UDP-N-acetylglucosamine--dolichyl-phosphate N-acetylglucosaminephosphotransferase</fullName>
        <ecNumber evidence="5">2.7.8.15</ecNumber>
    </recommendedName>
    <alternativeName>
        <fullName evidence="15">GlcNAc-1-P transferase</fullName>
    </alternativeName>
    <alternativeName>
        <fullName evidence="16">N-acetylglucosamine-1-phosphate transferase</fullName>
    </alternativeName>
</protein>
<evidence type="ECO:0000256" key="1">
    <source>
        <dbReference type="ARBA" id="ARBA00001946"/>
    </source>
</evidence>
<dbReference type="EMBL" id="KZ155784">
    <property type="protein sequence ID" value="OUS46170.1"/>
    <property type="molecule type" value="Genomic_DNA"/>
</dbReference>
<comment type="catalytic activity">
    <reaction evidence="18">
        <text>a di-trans,poly-cis-dolichyl phosphate + UDP-N-acetyl-alpha-D-glucosamine = an N-acetyl-alpha-D-glucosaminyl-diphospho-di-trans,poly-cis-dolichol + UMP</text>
        <dbReference type="Rhea" id="RHEA:13289"/>
        <dbReference type="Rhea" id="RHEA-COMP:19498"/>
        <dbReference type="Rhea" id="RHEA-COMP:19507"/>
        <dbReference type="ChEBI" id="CHEBI:57683"/>
        <dbReference type="ChEBI" id="CHEBI:57705"/>
        <dbReference type="ChEBI" id="CHEBI:57865"/>
        <dbReference type="ChEBI" id="CHEBI:58427"/>
        <dbReference type="EC" id="2.7.8.15"/>
    </reaction>
    <physiologicalReaction direction="left-to-right" evidence="18">
        <dbReference type="Rhea" id="RHEA:13290"/>
    </physiologicalReaction>
</comment>
<keyword evidence="11" id="KW-0256">Endoplasmic reticulum</keyword>
<evidence type="ECO:0000256" key="15">
    <source>
        <dbReference type="ARBA" id="ARBA00029567"/>
    </source>
</evidence>
<comment type="subcellular location">
    <subcellularLocation>
        <location evidence="2">Endoplasmic reticulum membrane</location>
        <topology evidence="2">Multi-pass membrane protein</topology>
    </subcellularLocation>
</comment>
<feature type="region of interest" description="Disordered" evidence="19">
    <location>
        <begin position="45"/>
        <end position="65"/>
    </location>
</feature>
<dbReference type="GO" id="GO:0006488">
    <property type="term" value="P:dolichol-linked oligosaccharide biosynthetic process"/>
    <property type="evidence" value="ECO:0007669"/>
    <property type="project" value="InterPro"/>
</dbReference>
<evidence type="ECO:0000256" key="13">
    <source>
        <dbReference type="ARBA" id="ARBA00022989"/>
    </source>
</evidence>
<keyword evidence="13 20" id="KW-1133">Transmembrane helix</keyword>
<evidence type="ECO:0000256" key="10">
    <source>
        <dbReference type="ARBA" id="ARBA00022723"/>
    </source>
</evidence>
<feature type="transmembrane region" description="Helical" evidence="20">
    <location>
        <begin position="220"/>
        <end position="242"/>
    </location>
</feature>
<dbReference type="PROSITE" id="PS51257">
    <property type="entry name" value="PROKAR_LIPOPROTEIN"/>
    <property type="match status" value="1"/>
</dbReference>
<name>A0A1Y5I9B0_OSTTA</name>
<dbReference type="GO" id="GO:0016757">
    <property type="term" value="F:glycosyltransferase activity"/>
    <property type="evidence" value="ECO:0007669"/>
    <property type="project" value="UniProtKB-KW"/>
</dbReference>
<comment type="similarity">
    <text evidence="4">Belongs to the glycosyltransferase 4 family.</text>
</comment>
<dbReference type="Proteomes" id="UP000195557">
    <property type="component" value="Unassembled WGS sequence"/>
</dbReference>
<feature type="transmembrane region" description="Helical" evidence="20">
    <location>
        <begin position="322"/>
        <end position="341"/>
    </location>
</feature>
<sequence>MPLGRIFASRSTLVVVVVTACAVVGVRAWFHRRFRSVMARKATNAASRRPSRRAKETEDEASDDWRRSSEVGGLAVVALAPAALWFAARGGADNVGGATSTLVCVVISILAYWMTMRLIPFVAAKTLSRNMFGKDLNKRGTRRGETRVPESAGLACGGAYAMALTMQQLFQRLVRVAFGQSAGSAESWAVESNSALACVGYMVFLGFVDDVLDLPWRAKIVSPGFAALPLLLSYGGATTVLVPSPVRAMFNFPADVRSIDIGALYMVYMWLLVVFCSNSINIHAGLNGLEAGQSLIIAGAVLLLNVMALTSDPSDEPITAGAHLFSISLVLPFIATTLALLRHNWYPSKVFVGDTYTYFAGMTLGVAGTLGHFSETLLLFFFPQVLNFLYSTPQLFKFVHCPRHRLPIFDPKTGLLHPSKATETRYNMNLVNLFLRLFGPCTERALCVRLLVFQASSCAAAFGARHVLTGVWK</sequence>
<evidence type="ECO:0000256" key="19">
    <source>
        <dbReference type="SAM" id="MobiDB-lite"/>
    </source>
</evidence>